<evidence type="ECO:0000313" key="2">
    <source>
        <dbReference type="EMBL" id="QZA58857.1"/>
    </source>
</evidence>
<dbReference type="Proteomes" id="UP000822862">
    <property type="component" value="Chromosome"/>
</dbReference>
<dbReference type="PROSITE" id="PS50088">
    <property type="entry name" value="ANK_REPEAT"/>
    <property type="match status" value="1"/>
</dbReference>
<dbReference type="Gene3D" id="1.25.40.20">
    <property type="entry name" value="Ankyrin repeat-containing domain"/>
    <property type="match status" value="1"/>
</dbReference>
<dbReference type="PROSITE" id="PS50297">
    <property type="entry name" value="ANK_REP_REGION"/>
    <property type="match status" value="1"/>
</dbReference>
<dbReference type="SUPFAM" id="SSF48403">
    <property type="entry name" value="Ankyrin repeat"/>
    <property type="match status" value="1"/>
</dbReference>
<evidence type="ECO:0000256" key="1">
    <source>
        <dbReference type="PROSITE-ProRule" id="PRU00023"/>
    </source>
</evidence>
<dbReference type="Pfam" id="PF00023">
    <property type="entry name" value="Ank"/>
    <property type="match status" value="1"/>
</dbReference>
<sequence length="104" mass="11860">MLLEVGADLSLKPMHGWNVLMSAMHNGHEELESSWRGGKTALHFAIEMQMGKLLEELLHHGVDRNRIYNGQTPLSLARDQNWQKGIGLLHAENREKQNSWCSVM</sequence>
<dbReference type="InterPro" id="IPR036770">
    <property type="entry name" value="Ankyrin_rpt-contain_sf"/>
</dbReference>
<organism evidence="2 3">
    <name type="scientific">Candidatus Rhabdochlamydia porcellionis</name>
    <dbReference type="NCBI Taxonomy" id="225148"/>
    <lineage>
        <taxon>Bacteria</taxon>
        <taxon>Pseudomonadati</taxon>
        <taxon>Chlamydiota</taxon>
        <taxon>Chlamydiia</taxon>
        <taxon>Parachlamydiales</taxon>
        <taxon>Candidatus Rhabdochlamydiaceae</taxon>
        <taxon>Candidatus Rhabdochlamydia</taxon>
    </lineage>
</organism>
<name>A0ABX8YZS8_9BACT</name>
<dbReference type="InterPro" id="IPR002110">
    <property type="entry name" value="Ankyrin_rpt"/>
</dbReference>
<evidence type="ECO:0000313" key="3">
    <source>
        <dbReference type="Proteomes" id="UP000822862"/>
    </source>
</evidence>
<keyword evidence="3" id="KW-1185">Reference proteome</keyword>
<proteinExistence type="predicted"/>
<feature type="repeat" description="ANK" evidence="1">
    <location>
        <begin position="37"/>
        <end position="69"/>
    </location>
</feature>
<gene>
    <name evidence="2" type="ORF">RHAB15C_0000736</name>
</gene>
<accession>A0ABX8YZS8</accession>
<protein>
    <submittedName>
        <fullName evidence="2">Ankyrin repeats (3 copies)</fullName>
    </submittedName>
</protein>
<reference evidence="2 3" key="1">
    <citation type="submission" date="2020-01" db="EMBL/GenBank/DDBJ databases">
        <authorList>
            <person name="Sixt B."/>
            <person name="Schulz F."/>
            <person name="Kostanjsek R."/>
            <person name="Koestlbacher S."/>
            <person name="Collingro A."/>
            <person name="Toenshoff E."/>
            <person name="Horn M."/>
        </authorList>
    </citation>
    <scope>NUCLEOTIDE SEQUENCE [LARGE SCALE GENOMIC DNA]</scope>
    <source>
        <strain evidence="2 3">15C</strain>
    </source>
</reference>
<reference evidence="2 3" key="2">
    <citation type="submission" date="2021-05" db="EMBL/GenBank/DDBJ databases">
        <title>Ecology and evolution of chlamydial symbionts of arthropods.</title>
        <authorList>
            <person name="Halter T."/>
            <person name="Sixt B.S."/>
            <person name="Toenshoff E.R."/>
            <person name="Koestlbacher S."/>
            <person name="Schulz F."/>
            <person name="Kostanjsek R."/>
            <person name="Collingro A."/>
            <person name="Hendrickx F."/>
            <person name="Horn M."/>
        </authorList>
    </citation>
    <scope>NUCLEOTIDE SEQUENCE [LARGE SCALE GENOMIC DNA]</scope>
    <source>
        <strain evidence="2 3">15C</strain>
    </source>
</reference>
<dbReference type="EMBL" id="CP075585">
    <property type="protein sequence ID" value="QZA58857.1"/>
    <property type="molecule type" value="Genomic_DNA"/>
</dbReference>
<keyword evidence="1" id="KW-0040">ANK repeat</keyword>